<reference evidence="2 3" key="1">
    <citation type="journal article" date="2019" name="Nat. Ecol. Evol.">
        <title>Megaphylogeny resolves global patterns of mushroom evolution.</title>
        <authorList>
            <person name="Varga T."/>
            <person name="Krizsan K."/>
            <person name="Foldi C."/>
            <person name="Dima B."/>
            <person name="Sanchez-Garcia M."/>
            <person name="Sanchez-Ramirez S."/>
            <person name="Szollosi G.J."/>
            <person name="Szarkandi J.G."/>
            <person name="Papp V."/>
            <person name="Albert L."/>
            <person name="Andreopoulos W."/>
            <person name="Angelini C."/>
            <person name="Antonin V."/>
            <person name="Barry K.W."/>
            <person name="Bougher N.L."/>
            <person name="Buchanan P."/>
            <person name="Buyck B."/>
            <person name="Bense V."/>
            <person name="Catcheside P."/>
            <person name="Chovatia M."/>
            <person name="Cooper J."/>
            <person name="Damon W."/>
            <person name="Desjardin D."/>
            <person name="Finy P."/>
            <person name="Geml J."/>
            <person name="Haridas S."/>
            <person name="Hughes K."/>
            <person name="Justo A."/>
            <person name="Karasinski D."/>
            <person name="Kautmanova I."/>
            <person name="Kiss B."/>
            <person name="Kocsube S."/>
            <person name="Kotiranta H."/>
            <person name="LaButti K.M."/>
            <person name="Lechner B.E."/>
            <person name="Liimatainen K."/>
            <person name="Lipzen A."/>
            <person name="Lukacs Z."/>
            <person name="Mihaltcheva S."/>
            <person name="Morgado L.N."/>
            <person name="Niskanen T."/>
            <person name="Noordeloos M.E."/>
            <person name="Ohm R.A."/>
            <person name="Ortiz-Santana B."/>
            <person name="Ovrebo C."/>
            <person name="Racz N."/>
            <person name="Riley R."/>
            <person name="Savchenko A."/>
            <person name="Shiryaev A."/>
            <person name="Soop K."/>
            <person name="Spirin V."/>
            <person name="Szebenyi C."/>
            <person name="Tomsovsky M."/>
            <person name="Tulloss R.E."/>
            <person name="Uehling J."/>
            <person name="Grigoriev I.V."/>
            <person name="Vagvolgyi C."/>
            <person name="Papp T."/>
            <person name="Martin F.M."/>
            <person name="Miettinen O."/>
            <person name="Hibbett D.S."/>
            <person name="Nagy L.G."/>
        </authorList>
    </citation>
    <scope>NUCLEOTIDE SEQUENCE [LARGE SCALE GENOMIC DNA]</scope>
    <source>
        <strain evidence="2 3">CBS 962.96</strain>
    </source>
</reference>
<evidence type="ECO:0000313" key="2">
    <source>
        <dbReference type="EMBL" id="THU85291.1"/>
    </source>
</evidence>
<dbReference type="Proteomes" id="UP000297245">
    <property type="component" value="Unassembled WGS sequence"/>
</dbReference>
<dbReference type="OrthoDB" id="3012717at2759"/>
<feature type="region of interest" description="Disordered" evidence="1">
    <location>
        <begin position="47"/>
        <end position="74"/>
    </location>
</feature>
<organism evidence="2 3">
    <name type="scientific">Dendrothele bispora (strain CBS 962.96)</name>
    <dbReference type="NCBI Taxonomy" id="1314807"/>
    <lineage>
        <taxon>Eukaryota</taxon>
        <taxon>Fungi</taxon>
        <taxon>Dikarya</taxon>
        <taxon>Basidiomycota</taxon>
        <taxon>Agaricomycotina</taxon>
        <taxon>Agaricomycetes</taxon>
        <taxon>Agaricomycetidae</taxon>
        <taxon>Agaricales</taxon>
        <taxon>Agaricales incertae sedis</taxon>
        <taxon>Dendrothele</taxon>
    </lineage>
</organism>
<accession>A0A4S8L9Q0</accession>
<keyword evidence="3" id="KW-1185">Reference proteome</keyword>
<feature type="non-terminal residue" evidence="2">
    <location>
        <position position="74"/>
    </location>
</feature>
<evidence type="ECO:0000256" key="1">
    <source>
        <dbReference type="SAM" id="MobiDB-lite"/>
    </source>
</evidence>
<gene>
    <name evidence="2" type="ORF">K435DRAFT_783384</name>
</gene>
<name>A0A4S8L9Q0_DENBC</name>
<sequence length="74" mass="8310">MLPLTPSNGWNPIILFCGGNDMYNHSASDNYSWLFINTWEKPASSPCHRITPVPEDGSSPTYTQDDSMLESRSM</sequence>
<proteinExistence type="predicted"/>
<feature type="compositionally biased region" description="Polar residues" evidence="1">
    <location>
        <begin position="58"/>
        <end position="74"/>
    </location>
</feature>
<dbReference type="AlphaFoldDB" id="A0A4S8L9Q0"/>
<dbReference type="EMBL" id="ML179555">
    <property type="protein sequence ID" value="THU85291.1"/>
    <property type="molecule type" value="Genomic_DNA"/>
</dbReference>
<evidence type="ECO:0000313" key="3">
    <source>
        <dbReference type="Proteomes" id="UP000297245"/>
    </source>
</evidence>
<protein>
    <submittedName>
        <fullName evidence="2">Uncharacterized protein</fullName>
    </submittedName>
</protein>